<feature type="transmembrane region" description="Helical" evidence="8">
    <location>
        <begin position="71"/>
        <end position="92"/>
    </location>
</feature>
<feature type="region of interest" description="Disordered" evidence="7">
    <location>
        <begin position="1"/>
        <end position="45"/>
    </location>
</feature>
<dbReference type="Ensembl" id="ENSEBUT00000023233.1">
    <property type="protein sequence ID" value="ENSEBUP00000022657.1"/>
    <property type="gene ID" value="ENSEBUG00000013959.1"/>
</dbReference>
<comment type="subcellular location">
    <subcellularLocation>
        <location evidence="1">Mitochondrion inner membrane</location>
    </subcellularLocation>
</comment>
<dbReference type="Pfam" id="PF02238">
    <property type="entry name" value="COX7a"/>
    <property type="match status" value="1"/>
</dbReference>
<reference evidence="9" key="2">
    <citation type="submission" date="2025-09" db="UniProtKB">
        <authorList>
            <consortium name="Ensembl"/>
        </authorList>
    </citation>
    <scope>IDENTIFICATION</scope>
</reference>
<evidence type="ECO:0000256" key="2">
    <source>
        <dbReference type="ARBA" id="ARBA00009331"/>
    </source>
</evidence>
<evidence type="ECO:0000256" key="3">
    <source>
        <dbReference type="ARBA" id="ARBA00022792"/>
    </source>
</evidence>
<dbReference type="GO" id="GO:0005743">
    <property type="term" value="C:mitochondrial inner membrane"/>
    <property type="evidence" value="ECO:0007669"/>
    <property type="project" value="UniProtKB-SubCell"/>
</dbReference>
<keyword evidence="6 8" id="KW-0472">Membrane</keyword>
<dbReference type="GO" id="GO:0006123">
    <property type="term" value="P:mitochondrial electron transport, cytochrome c to oxygen"/>
    <property type="evidence" value="ECO:0007669"/>
    <property type="project" value="InterPro"/>
</dbReference>
<accession>A0A8C4QZ70</accession>
<evidence type="ECO:0000256" key="8">
    <source>
        <dbReference type="SAM" id="Phobius"/>
    </source>
</evidence>
<dbReference type="FunFam" id="4.10.91.10:FF:000001">
    <property type="entry name" value="Cytochrome c oxidase subunit 7A1, mitochondrial"/>
    <property type="match status" value="1"/>
</dbReference>
<evidence type="ECO:0000256" key="5">
    <source>
        <dbReference type="ARBA" id="ARBA00023128"/>
    </source>
</evidence>
<name>A0A8C4QZ70_EPTBU</name>
<dbReference type="GeneTree" id="ENSGT00940000154815"/>
<dbReference type="Proteomes" id="UP000694388">
    <property type="component" value="Unplaced"/>
</dbReference>
<keyword evidence="10" id="KW-1185">Reference proteome</keyword>
<comment type="similarity">
    <text evidence="2">Belongs to the cytochrome c oxidase VIIa family.</text>
</comment>
<evidence type="ECO:0000313" key="10">
    <source>
        <dbReference type="Proteomes" id="UP000694388"/>
    </source>
</evidence>
<evidence type="ECO:0000313" key="9">
    <source>
        <dbReference type="Ensembl" id="ENSEBUP00000022657.1"/>
    </source>
</evidence>
<organism evidence="9 10">
    <name type="scientific">Eptatretus burgeri</name>
    <name type="common">Inshore hagfish</name>
    <dbReference type="NCBI Taxonomy" id="7764"/>
    <lineage>
        <taxon>Eukaryota</taxon>
        <taxon>Metazoa</taxon>
        <taxon>Chordata</taxon>
        <taxon>Craniata</taxon>
        <taxon>Vertebrata</taxon>
        <taxon>Cyclostomata</taxon>
        <taxon>Myxini</taxon>
        <taxon>Myxiniformes</taxon>
        <taxon>Myxinidae</taxon>
        <taxon>Eptatretinae</taxon>
        <taxon>Eptatretus</taxon>
    </lineage>
</organism>
<dbReference type="PANTHER" id="PTHR10510:SF2">
    <property type="entry name" value="CYTOCHROME C OXIDASE SUBUNIT 7A-RELATED PROTEIN, MITOCHONDRIAL"/>
    <property type="match status" value="1"/>
</dbReference>
<sequence length="97" mass="11117">MRRQVFRPTPVRSQPKIKSPLPSQRTTESEPSSHSHVQTRGMRNKVPELQKLFQKEDGVPVHLKLGLPDEVLYRTTMALTLGGILYVFVALYKSMRT</sequence>
<keyword evidence="8" id="KW-0812">Transmembrane</keyword>
<proteinExistence type="inferred from homology"/>
<protein>
    <submittedName>
        <fullName evidence="9">Cytochrome c oxidase subunit 7A2 like</fullName>
    </submittedName>
</protein>
<dbReference type="SUPFAM" id="SSF81419">
    <property type="entry name" value="Mitochondrial cytochrome c oxidase subunit VIIa"/>
    <property type="match status" value="1"/>
</dbReference>
<dbReference type="PANTHER" id="PTHR10510">
    <property type="entry name" value="CYTOCHROME C OXIDASE POLYPEPTIDE 7A"/>
    <property type="match status" value="1"/>
</dbReference>
<keyword evidence="3" id="KW-0999">Mitochondrion inner membrane</keyword>
<dbReference type="GO" id="GO:0097250">
    <property type="term" value="P:mitochondrial respirasome assembly"/>
    <property type="evidence" value="ECO:0007669"/>
    <property type="project" value="TreeGrafter"/>
</dbReference>
<reference evidence="9" key="1">
    <citation type="submission" date="2025-08" db="UniProtKB">
        <authorList>
            <consortium name="Ensembl"/>
        </authorList>
    </citation>
    <scope>IDENTIFICATION</scope>
</reference>
<dbReference type="CDD" id="cd00928">
    <property type="entry name" value="Cyt_c_Oxidase_VIIa"/>
    <property type="match status" value="1"/>
</dbReference>
<keyword evidence="8" id="KW-1133">Transmembrane helix</keyword>
<dbReference type="Gene3D" id="4.10.91.10">
    <property type="entry name" value="Cytochrome c oxidase, subunit VIIa"/>
    <property type="match status" value="1"/>
</dbReference>
<evidence type="ECO:0000256" key="1">
    <source>
        <dbReference type="ARBA" id="ARBA00004273"/>
    </source>
</evidence>
<keyword evidence="4" id="KW-0809">Transit peptide</keyword>
<dbReference type="GO" id="GO:0002082">
    <property type="term" value="P:regulation of oxidative phosphorylation"/>
    <property type="evidence" value="ECO:0007669"/>
    <property type="project" value="TreeGrafter"/>
</dbReference>
<dbReference type="GO" id="GO:0045277">
    <property type="term" value="C:respiratory chain complex IV"/>
    <property type="evidence" value="ECO:0007669"/>
    <property type="project" value="InterPro"/>
</dbReference>
<dbReference type="AlphaFoldDB" id="A0A8C4QZ70"/>
<dbReference type="InterPro" id="IPR036539">
    <property type="entry name" value="Cyt_c_oxidase_su7a_sf"/>
</dbReference>
<evidence type="ECO:0000256" key="4">
    <source>
        <dbReference type="ARBA" id="ARBA00022946"/>
    </source>
</evidence>
<dbReference type="InterPro" id="IPR039297">
    <property type="entry name" value="COX7a"/>
</dbReference>
<dbReference type="InterPro" id="IPR003177">
    <property type="entry name" value="Cytc_oxidase_su7a_met"/>
</dbReference>
<evidence type="ECO:0000256" key="6">
    <source>
        <dbReference type="ARBA" id="ARBA00023136"/>
    </source>
</evidence>
<keyword evidence="5" id="KW-0496">Mitochondrion</keyword>
<evidence type="ECO:0000256" key="7">
    <source>
        <dbReference type="SAM" id="MobiDB-lite"/>
    </source>
</evidence>